<dbReference type="EMBL" id="JRNT01000006">
    <property type="protein sequence ID" value="KGF47975.1"/>
    <property type="molecule type" value="Genomic_DNA"/>
</dbReference>
<evidence type="ECO:0000256" key="7">
    <source>
        <dbReference type="ARBA" id="ARBA00007490"/>
    </source>
</evidence>
<feature type="binding site" evidence="19">
    <location>
        <begin position="35"/>
        <end position="37"/>
    </location>
    <ligand>
        <name>GTP</name>
        <dbReference type="ChEBI" id="CHEBI:37565"/>
    </ligand>
</feature>
<evidence type="ECO:0000256" key="9">
    <source>
        <dbReference type="ARBA" id="ARBA00012523"/>
    </source>
</evidence>
<protein>
    <recommendedName>
        <fullName evidence="16">Adenosylcobinamide kinase</fullName>
        <ecNumber evidence="8">2.7.1.156</ecNumber>
        <ecNumber evidence="9">2.7.7.62</ecNumber>
    </recommendedName>
    <alternativeName>
        <fullName evidence="17">Adenosylcobinamide-phosphate guanylyltransferase</fullName>
    </alternativeName>
</protein>
<dbReference type="eggNOG" id="COG2087">
    <property type="taxonomic scope" value="Bacteria"/>
</dbReference>
<evidence type="ECO:0000256" key="2">
    <source>
        <dbReference type="ARBA" id="ARBA00000711"/>
    </source>
</evidence>
<proteinExistence type="inferred from homology"/>
<keyword evidence="21" id="KW-1185">Reference proteome</keyword>
<feature type="active site" description="GMP-histidine intermediate" evidence="18">
    <location>
        <position position="51"/>
    </location>
</feature>
<evidence type="ECO:0000256" key="17">
    <source>
        <dbReference type="ARBA" id="ARBA00030571"/>
    </source>
</evidence>
<evidence type="ECO:0000256" key="18">
    <source>
        <dbReference type="PIRSR" id="PIRSR006135-1"/>
    </source>
</evidence>
<dbReference type="NCBIfam" id="NF004469">
    <property type="entry name" value="PRK05800.1"/>
    <property type="match status" value="1"/>
</dbReference>
<dbReference type="Pfam" id="PF02283">
    <property type="entry name" value="CobU"/>
    <property type="match status" value="1"/>
</dbReference>
<dbReference type="Proteomes" id="UP000029628">
    <property type="component" value="Unassembled WGS sequence"/>
</dbReference>
<dbReference type="GO" id="GO:0005525">
    <property type="term" value="F:GTP binding"/>
    <property type="evidence" value="ECO:0007669"/>
    <property type="project" value="UniProtKB-KW"/>
</dbReference>
<evidence type="ECO:0000256" key="4">
    <source>
        <dbReference type="ARBA" id="ARBA00003889"/>
    </source>
</evidence>
<comment type="caution">
    <text evidence="20">The sequence shown here is derived from an EMBL/GenBank/DDBJ whole genome shotgun (WGS) entry which is preliminary data.</text>
</comment>
<dbReference type="GO" id="GO:0009236">
    <property type="term" value="P:cobalamin biosynthetic process"/>
    <property type="evidence" value="ECO:0007669"/>
    <property type="project" value="UniProtKB-UniPathway"/>
</dbReference>
<comment type="function">
    <text evidence="4">Catalyzes ATP-dependent phosphorylation of adenosylcobinamide and addition of GMP to adenosylcobinamide phosphate.</text>
</comment>
<name>A0A096AMD5_9FIRM</name>
<evidence type="ECO:0000256" key="14">
    <source>
        <dbReference type="ARBA" id="ARBA00022840"/>
    </source>
</evidence>
<evidence type="ECO:0000256" key="12">
    <source>
        <dbReference type="ARBA" id="ARBA00022741"/>
    </source>
</evidence>
<evidence type="ECO:0000256" key="5">
    <source>
        <dbReference type="ARBA" id="ARBA00004692"/>
    </source>
</evidence>
<evidence type="ECO:0000256" key="11">
    <source>
        <dbReference type="ARBA" id="ARBA00022679"/>
    </source>
</evidence>
<evidence type="ECO:0000256" key="8">
    <source>
        <dbReference type="ARBA" id="ARBA00012016"/>
    </source>
</evidence>
<evidence type="ECO:0000256" key="15">
    <source>
        <dbReference type="ARBA" id="ARBA00023134"/>
    </source>
</evidence>
<dbReference type="GO" id="GO:0005524">
    <property type="term" value="F:ATP binding"/>
    <property type="evidence" value="ECO:0007669"/>
    <property type="project" value="UniProtKB-KW"/>
</dbReference>
<keyword evidence="14" id="KW-0067">ATP-binding</keyword>
<dbReference type="GO" id="GO:0043752">
    <property type="term" value="F:adenosylcobinamide kinase activity"/>
    <property type="evidence" value="ECO:0007669"/>
    <property type="project" value="UniProtKB-EC"/>
</dbReference>
<dbReference type="RefSeq" id="WP_038151530.1">
    <property type="nucleotide sequence ID" value="NZ_JRNT01000006.1"/>
</dbReference>
<keyword evidence="12 19" id="KW-0547">Nucleotide-binding</keyword>
<evidence type="ECO:0000256" key="10">
    <source>
        <dbReference type="ARBA" id="ARBA00022573"/>
    </source>
</evidence>
<dbReference type="GO" id="GO:0008820">
    <property type="term" value="F:cobinamide phosphate guanylyltransferase activity"/>
    <property type="evidence" value="ECO:0007669"/>
    <property type="project" value="UniProtKB-EC"/>
</dbReference>
<feature type="binding site" evidence="19">
    <location>
        <position position="63"/>
    </location>
    <ligand>
        <name>GTP</name>
        <dbReference type="ChEBI" id="CHEBI:37565"/>
    </ligand>
</feature>
<dbReference type="PIRSF" id="PIRSF006135">
    <property type="entry name" value="CobU"/>
    <property type="match status" value="1"/>
</dbReference>
<keyword evidence="15 19" id="KW-0342">GTP-binding</keyword>
<gene>
    <name evidence="20" type="ORF">HMPREF0872_02475</name>
</gene>
<comment type="catalytic activity">
    <reaction evidence="1">
        <text>adenosylcob(III)inamide + ATP = adenosylcob(III)inamide phosphate + ADP + H(+)</text>
        <dbReference type="Rhea" id="RHEA:15769"/>
        <dbReference type="ChEBI" id="CHEBI:2480"/>
        <dbReference type="ChEBI" id="CHEBI:15378"/>
        <dbReference type="ChEBI" id="CHEBI:30616"/>
        <dbReference type="ChEBI" id="CHEBI:58502"/>
        <dbReference type="ChEBI" id="CHEBI:456216"/>
        <dbReference type="EC" id="2.7.1.156"/>
    </reaction>
</comment>
<evidence type="ECO:0000256" key="1">
    <source>
        <dbReference type="ARBA" id="ARBA00000312"/>
    </source>
</evidence>
<evidence type="ECO:0000256" key="16">
    <source>
        <dbReference type="ARBA" id="ARBA00029570"/>
    </source>
</evidence>
<dbReference type="InterPro" id="IPR003203">
    <property type="entry name" value="CobU/CobP"/>
</dbReference>
<dbReference type="AlphaFoldDB" id="A0A096AMD5"/>
<reference evidence="20 21" key="1">
    <citation type="submission" date="2014-07" db="EMBL/GenBank/DDBJ databases">
        <authorList>
            <person name="McCorrison J."/>
            <person name="Sanka R."/>
            <person name="Torralba M."/>
            <person name="Gillis M."/>
            <person name="Haft D.H."/>
            <person name="Methe B."/>
            <person name="Sutton G."/>
            <person name="Nelson K.E."/>
        </authorList>
    </citation>
    <scope>NUCLEOTIDE SEQUENCE [LARGE SCALE GENOMIC DNA]</scope>
    <source>
        <strain evidence="20 21">DNF00314</strain>
    </source>
</reference>
<feature type="binding site" evidence="19">
    <location>
        <position position="85"/>
    </location>
    <ligand>
        <name>GTP</name>
        <dbReference type="ChEBI" id="CHEBI:37565"/>
    </ligand>
</feature>
<dbReference type="UniPathway" id="UPA00148">
    <property type="reaction ID" value="UER00236"/>
</dbReference>
<keyword evidence="10" id="KW-0169">Cobalamin biosynthesis</keyword>
<comment type="similarity">
    <text evidence="7">Belongs to the CobU/CobP family.</text>
</comment>
<dbReference type="EC" id="2.7.1.156" evidence="8"/>
<evidence type="ECO:0000256" key="6">
    <source>
        <dbReference type="ARBA" id="ARBA00005159"/>
    </source>
</evidence>
<dbReference type="EC" id="2.7.7.62" evidence="9"/>
<keyword evidence="13" id="KW-0418">Kinase</keyword>
<dbReference type="InterPro" id="IPR027417">
    <property type="entry name" value="P-loop_NTPase"/>
</dbReference>
<feature type="binding site" evidence="19">
    <location>
        <begin position="10"/>
        <end position="17"/>
    </location>
    <ligand>
        <name>GTP</name>
        <dbReference type="ChEBI" id="CHEBI:37565"/>
    </ligand>
</feature>
<dbReference type="CDD" id="cd00544">
    <property type="entry name" value="CobU"/>
    <property type="match status" value="1"/>
</dbReference>
<evidence type="ECO:0000256" key="19">
    <source>
        <dbReference type="PIRSR" id="PIRSR006135-2"/>
    </source>
</evidence>
<dbReference type="PANTHER" id="PTHR34848:SF1">
    <property type="entry name" value="BIFUNCTIONAL ADENOSYLCOBALAMIN BIOSYNTHESIS PROTEIN COBU"/>
    <property type="match status" value="1"/>
</dbReference>
<dbReference type="PANTHER" id="PTHR34848">
    <property type="match status" value="1"/>
</dbReference>
<organism evidence="20 21">
    <name type="scientific">Veillonella montpellierensis DNF00314</name>
    <dbReference type="NCBI Taxonomy" id="1401067"/>
    <lineage>
        <taxon>Bacteria</taxon>
        <taxon>Bacillati</taxon>
        <taxon>Bacillota</taxon>
        <taxon>Negativicutes</taxon>
        <taxon>Veillonellales</taxon>
        <taxon>Veillonellaceae</taxon>
        <taxon>Veillonella</taxon>
    </lineage>
</organism>
<dbReference type="SUPFAM" id="SSF52540">
    <property type="entry name" value="P-loop containing nucleoside triphosphate hydrolases"/>
    <property type="match status" value="1"/>
</dbReference>
<evidence type="ECO:0000313" key="20">
    <source>
        <dbReference type="EMBL" id="KGF47975.1"/>
    </source>
</evidence>
<comment type="pathway">
    <text evidence="6">Cofactor biosynthesis; adenosylcobalamin biosynthesis; adenosylcobalamin from cob(II)yrinate a,c-diamide: step 5/7.</text>
</comment>
<comment type="pathway">
    <text evidence="5">Cofactor biosynthesis; adenosylcobalamin biosynthesis; adenosylcobalamin from cob(II)yrinate a,c-diamide: step 6/7.</text>
</comment>
<feature type="binding site" evidence="19">
    <location>
        <begin position="52"/>
        <end position="55"/>
    </location>
    <ligand>
        <name>GTP</name>
        <dbReference type="ChEBI" id="CHEBI:37565"/>
    </ligand>
</feature>
<dbReference type="Gene3D" id="3.40.50.300">
    <property type="entry name" value="P-loop containing nucleotide triphosphate hydrolases"/>
    <property type="match status" value="1"/>
</dbReference>
<evidence type="ECO:0000256" key="3">
    <source>
        <dbReference type="ARBA" id="ARBA00001522"/>
    </source>
</evidence>
<evidence type="ECO:0000313" key="21">
    <source>
        <dbReference type="Proteomes" id="UP000029628"/>
    </source>
</evidence>
<comment type="catalytic activity">
    <reaction evidence="3">
        <text>adenosylcob(III)inamide + GTP = adenosylcob(III)inamide phosphate + GDP + H(+)</text>
        <dbReference type="Rhea" id="RHEA:15765"/>
        <dbReference type="ChEBI" id="CHEBI:2480"/>
        <dbReference type="ChEBI" id="CHEBI:15378"/>
        <dbReference type="ChEBI" id="CHEBI:37565"/>
        <dbReference type="ChEBI" id="CHEBI:58189"/>
        <dbReference type="ChEBI" id="CHEBI:58502"/>
        <dbReference type="EC" id="2.7.1.156"/>
    </reaction>
</comment>
<evidence type="ECO:0000256" key="13">
    <source>
        <dbReference type="ARBA" id="ARBA00022777"/>
    </source>
</evidence>
<keyword evidence="11" id="KW-0808">Transferase</keyword>
<comment type="catalytic activity">
    <reaction evidence="2">
        <text>adenosylcob(III)inamide phosphate + GTP + H(+) = adenosylcob(III)inamide-GDP + diphosphate</text>
        <dbReference type="Rhea" id="RHEA:22712"/>
        <dbReference type="ChEBI" id="CHEBI:15378"/>
        <dbReference type="ChEBI" id="CHEBI:33019"/>
        <dbReference type="ChEBI" id="CHEBI:37565"/>
        <dbReference type="ChEBI" id="CHEBI:58502"/>
        <dbReference type="ChEBI" id="CHEBI:60487"/>
        <dbReference type="EC" id="2.7.7.62"/>
    </reaction>
</comment>
<accession>A0A096AMD5</accession>
<sequence>MNSHIILCSGGARSGKSEFAESLALSQNGRKGYIATGQAFDEEMKDRISKHKARRGTLWNNYEIPLHITKYWDTVSADCDIILIDCLTMYTSNYIFDYGSLENQVACNEVEAIIMKEVDALLGQIRKDGKTAIFVTNELGLGVVPENKLARYFRDIAGRVNRQVAAAADQMYFTISGITIELKAQEVTVHG</sequence>